<sequence length="814" mass="85178">MSAGTESRTGTDTGTDAGTDAGAGSGSGSGGGPRTGAARTVPSGLRLWARDLAMGARFALSGGRQGWTRTVLTGFGVALGVAVLLLAASIPGVIEQREARQHDRGYGWVMPSEVKRGDNTVLVVDASTEYHGERLYGRALQPEGEHPAKPAGVERLPAPGEMLVSPELRELLDSPEGKGLRDRLDDRIVGTIGDDGLSGPKELAFYVGGEGLTLDGGAERFDTFQVKGQSEPLGPILMLLIVVACAVLIMPVAVFIATATRFGGEQRDRRLAALRLVGADGAMARRMAAGESLVAAVLGLVVGTGLFVLGRESAGGISAFGLSIFPEDIAPSPLIGALIALGVPAAGVAVSLLAMRNLVIEPLGVMRQTQPRKRRLWWRVAPPALGLLLLLPMGGSLTGAGSTLNEVQVISGVVLLLSGVVLLLPWVVERIVGRLKGGPLAWQFAVRRLQLTSGTATRAVNGITIAVAGAIALQMLFSSVESGETKATGEDPDKAQVLVMGQSMKSVPEGEAFAKRLKQTPGVRSSSGYVESYESVKGGDKDDSTTVVVGTCPTLREVAHIRDCREGDTFLVPSEADDEYDVTPKRGGSLLLGDERAHHKAKEWKVPADAGKATPRKLADGNTVSGVLATPSSIPLSQLNARNFTAWMDLDAKDPEALENVRTTAFHQNPGYGVIEMDEERTSGVFDGIRRGILAAAAAVLVLIGASMILAILEQLRERKRQLAVLVAFGTPRSLLAVSVLWQTAIPVVLGLGLAVITGGGLGWALLRMTGEKVTDLTALLPIAGTGLAVIAVVTLASLPALYRMMRPDGLRSE</sequence>
<evidence type="ECO:0000256" key="3">
    <source>
        <dbReference type="ARBA" id="ARBA00022692"/>
    </source>
</evidence>
<evidence type="ECO:0000256" key="4">
    <source>
        <dbReference type="ARBA" id="ARBA00022989"/>
    </source>
</evidence>
<dbReference type="Pfam" id="PF02687">
    <property type="entry name" value="FtsX"/>
    <property type="match status" value="2"/>
</dbReference>
<evidence type="ECO:0000256" key="2">
    <source>
        <dbReference type="ARBA" id="ARBA00022475"/>
    </source>
</evidence>
<dbReference type="EMBL" id="BAAAPE010000001">
    <property type="protein sequence ID" value="GAA2064650.1"/>
    <property type="molecule type" value="Genomic_DNA"/>
</dbReference>
<dbReference type="Proteomes" id="UP001500016">
    <property type="component" value="Unassembled WGS sequence"/>
</dbReference>
<evidence type="ECO:0000256" key="1">
    <source>
        <dbReference type="ARBA" id="ARBA00004651"/>
    </source>
</evidence>
<gene>
    <name evidence="9" type="ORF">GCM10009801_09440</name>
</gene>
<feature type="transmembrane region" description="Helical" evidence="7">
    <location>
        <begin position="407"/>
        <end position="428"/>
    </location>
</feature>
<dbReference type="PANTHER" id="PTHR30287:SF2">
    <property type="entry name" value="BLL1001 PROTEIN"/>
    <property type="match status" value="1"/>
</dbReference>
<feature type="transmembrane region" description="Helical" evidence="7">
    <location>
        <begin position="293"/>
        <end position="310"/>
    </location>
</feature>
<feature type="transmembrane region" description="Helical" evidence="7">
    <location>
        <begin position="779"/>
        <end position="803"/>
    </location>
</feature>
<evidence type="ECO:0000256" key="7">
    <source>
        <dbReference type="SAM" id="Phobius"/>
    </source>
</evidence>
<protein>
    <submittedName>
        <fullName evidence="9">ABC transporter permease</fullName>
    </submittedName>
</protein>
<feature type="region of interest" description="Disordered" evidence="6">
    <location>
        <begin position="1"/>
        <end position="39"/>
    </location>
</feature>
<feature type="transmembrane region" description="Helical" evidence="7">
    <location>
        <begin position="748"/>
        <end position="767"/>
    </location>
</feature>
<evidence type="ECO:0000256" key="5">
    <source>
        <dbReference type="ARBA" id="ARBA00023136"/>
    </source>
</evidence>
<accession>A0ABP5H772</accession>
<feature type="transmembrane region" description="Helical" evidence="7">
    <location>
        <begin position="330"/>
        <end position="355"/>
    </location>
</feature>
<dbReference type="RefSeq" id="WP_344524194.1">
    <property type="nucleotide sequence ID" value="NZ_BAAAPE010000001.1"/>
</dbReference>
<feature type="transmembrane region" description="Helical" evidence="7">
    <location>
        <begin position="236"/>
        <end position="260"/>
    </location>
</feature>
<comment type="subcellular location">
    <subcellularLocation>
        <location evidence="1">Cell membrane</location>
        <topology evidence="1">Multi-pass membrane protein</topology>
    </subcellularLocation>
</comment>
<keyword evidence="3 7" id="KW-0812">Transmembrane</keyword>
<feature type="compositionally biased region" description="Low complexity" evidence="6">
    <location>
        <begin position="8"/>
        <end position="20"/>
    </location>
</feature>
<keyword evidence="10" id="KW-1185">Reference proteome</keyword>
<evidence type="ECO:0000313" key="9">
    <source>
        <dbReference type="EMBL" id="GAA2064650.1"/>
    </source>
</evidence>
<dbReference type="InterPro" id="IPR003838">
    <property type="entry name" value="ABC3_permease_C"/>
</dbReference>
<feature type="compositionally biased region" description="Gly residues" evidence="6">
    <location>
        <begin position="21"/>
        <end position="34"/>
    </location>
</feature>
<dbReference type="PANTHER" id="PTHR30287">
    <property type="entry name" value="MEMBRANE COMPONENT OF PREDICTED ABC SUPERFAMILY METABOLITE UPTAKE TRANSPORTER"/>
    <property type="match status" value="1"/>
</dbReference>
<feature type="transmembrane region" description="Helical" evidence="7">
    <location>
        <begin position="376"/>
        <end position="395"/>
    </location>
</feature>
<keyword evidence="5 7" id="KW-0472">Membrane</keyword>
<reference evidence="10" key="1">
    <citation type="journal article" date="2019" name="Int. J. Syst. Evol. Microbiol.">
        <title>The Global Catalogue of Microorganisms (GCM) 10K type strain sequencing project: providing services to taxonomists for standard genome sequencing and annotation.</title>
        <authorList>
            <consortium name="The Broad Institute Genomics Platform"/>
            <consortium name="The Broad Institute Genome Sequencing Center for Infectious Disease"/>
            <person name="Wu L."/>
            <person name="Ma J."/>
        </authorList>
    </citation>
    <scope>NUCLEOTIDE SEQUENCE [LARGE SCALE GENOMIC DNA]</scope>
    <source>
        <strain evidence="10">JCM 15478</strain>
    </source>
</reference>
<feature type="domain" description="ABC3 transporter permease C-terminal" evidence="8">
    <location>
        <begin position="696"/>
        <end position="807"/>
    </location>
</feature>
<dbReference type="InterPro" id="IPR038766">
    <property type="entry name" value="Membrane_comp_ABC_pdt"/>
</dbReference>
<proteinExistence type="predicted"/>
<evidence type="ECO:0000313" key="10">
    <source>
        <dbReference type="Proteomes" id="UP001500016"/>
    </source>
</evidence>
<organism evidence="9 10">
    <name type="scientific">Streptomyces albiaxialis</name>
    <dbReference type="NCBI Taxonomy" id="329523"/>
    <lineage>
        <taxon>Bacteria</taxon>
        <taxon>Bacillati</taxon>
        <taxon>Actinomycetota</taxon>
        <taxon>Actinomycetes</taxon>
        <taxon>Kitasatosporales</taxon>
        <taxon>Streptomycetaceae</taxon>
        <taxon>Streptomyces</taxon>
    </lineage>
</organism>
<comment type="caution">
    <text evidence="9">The sequence shown here is derived from an EMBL/GenBank/DDBJ whole genome shotgun (WGS) entry which is preliminary data.</text>
</comment>
<keyword evidence="2" id="KW-1003">Cell membrane</keyword>
<feature type="transmembrane region" description="Helical" evidence="7">
    <location>
        <begin position="692"/>
        <end position="711"/>
    </location>
</feature>
<keyword evidence="4 7" id="KW-1133">Transmembrane helix</keyword>
<feature type="transmembrane region" description="Helical" evidence="7">
    <location>
        <begin position="71"/>
        <end position="94"/>
    </location>
</feature>
<name>A0ABP5H772_9ACTN</name>
<evidence type="ECO:0000256" key="6">
    <source>
        <dbReference type="SAM" id="MobiDB-lite"/>
    </source>
</evidence>
<feature type="domain" description="ABC3 transporter permease C-terminal" evidence="8">
    <location>
        <begin position="246"/>
        <end position="357"/>
    </location>
</feature>
<evidence type="ECO:0000259" key="8">
    <source>
        <dbReference type="Pfam" id="PF02687"/>
    </source>
</evidence>